<dbReference type="VEuPathDB" id="FungiDB:I7I52_00942"/>
<reference evidence="1 2" key="1">
    <citation type="submission" date="2021-01" db="EMBL/GenBank/DDBJ databases">
        <title>Chromosome-level genome assembly of a human fungal pathogen reveals clustering of transcriptionally co-regulated genes.</title>
        <authorList>
            <person name="Voorhies M."/>
            <person name="Cohen S."/>
            <person name="Shea T.P."/>
            <person name="Petrus S."/>
            <person name="Munoz J.F."/>
            <person name="Poplawski S."/>
            <person name="Goldman W.E."/>
            <person name="Michael T."/>
            <person name="Cuomo C.A."/>
            <person name="Sil A."/>
            <person name="Beyhan S."/>
        </authorList>
    </citation>
    <scope>NUCLEOTIDE SEQUENCE [LARGE SCALE GENOMIC DNA]</scope>
    <source>
        <strain evidence="1 2">G184AR</strain>
    </source>
</reference>
<dbReference type="EMBL" id="JAEVHI010000001">
    <property type="protein sequence ID" value="KAG5303066.1"/>
    <property type="molecule type" value="Genomic_DNA"/>
</dbReference>
<sequence>MSMDSIFGEILNPKRGRDVVDRLCQLSGMNEPSFLTAWQAHTEHLQLTAGDNPGTIVVG</sequence>
<comment type="caution">
    <text evidence="1">The sequence shown here is derived from an EMBL/GenBank/DDBJ whole genome shotgun (WGS) entry which is preliminary data.</text>
</comment>
<gene>
    <name evidence="1" type="ORF">I7I52_00942</name>
</gene>
<dbReference type="AlphaFoldDB" id="A0A8H7Z5C6"/>
<accession>A0A8H7Z5C6</accession>
<evidence type="ECO:0000313" key="2">
    <source>
        <dbReference type="Proteomes" id="UP000670092"/>
    </source>
</evidence>
<name>A0A8H7Z5C6_AJECA</name>
<evidence type="ECO:0000313" key="1">
    <source>
        <dbReference type="EMBL" id="KAG5303066.1"/>
    </source>
</evidence>
<proteinExistence type="predicted"/>
<organism evidence="1 2">
    <name type="scientific">Ajellomyces capsulatus</name>
    <name type="common">Darling's disease fungus</name>
    <name type="synonym">Histoplasma capsulatum</name>
    <dbReference type="NCBI Taxonomy" id="5037"/>
    <lineage>
        <taxon>Eukaryota</taxon>
        <taxon>Fungi</taxon>
        <taxon>Dikarya</taxon>
        <taxon>Ascomycota</taxon>
        <taxon>Pezizomycotina</taxon>
        <taxon>Eurotiomycetes</taxon>
        <taxon>Eurotiomycetidae</taxon>
        <taxon>Onygenales</taxon>
        <taxon>Ajellomycetaceae</taxon>
        <taxon>Histoplasma</taxon>
    </lineage>
</organism>
<dbReference type="Proteomes" id="UP000670092">
    <property type="component" value="Unassembled WGS sequence"/>
</dbReference>
<protein>
    <submittedName>
        <fullName evidence="1">Uncharacterized protein</fullName>
    </submittedName>
</protein>